<feature type="transmembrane region" description="Helical" evidence="1">
    <location>
        <begin position="168"/>
        <end position="190"/>
    </location>
</feature>
<dbReference type="EMBL" id="AMXF01000003">
    <property type="protein sequence ID" value="ENO98916.1"/>
    <property type="molecule type" value="Genomic_DNA"/>
</dbReference>
<feature type="transmembrane region" description="Helical" evidence="1">
    <location>
        <begin position="19"/>
        <end position="37"/>
    </location>
</feature>
<protein>
    <submittedName>
        <fullName evidence="4">Acyltransferase 3</fullName>
    </submittedName>
</protein>
<dbReference type="InterPro" id="IPR002656">
    <property type="entry name" value="Acyl_transf_3_dom"/>
</dbReference>
<name>N6YXE2_9RHOO</name>
<feature type="transmembrane region" description="Helical" evidence="1">
    <location>
        <begin position="109"/>
        <end position="126"/>
    </location>
</feature>
<evidence type="ECO:0000259" key="2">
    <source>
        <dbReference type="Pfam" id="PF01757"/>
    </source>
</evidence>
<comment type="caution">
    <text evidence="4">The sequence shown here is derived from an EMBL/GenBank/DDBJ whole genome shotgun (WGS) entry which is preliminary data.</text>
</comment>
<accession>N6YXE2</accession>
<keyword evidence="1" id="KW-0472">Membrane</keyword>
<dbReference type="InterPro" id="IPR043968">
    <property type="entry name" value="SGNH"/>
</dbReference>
<dbReference type="AlphaFoldDB" id="N6YXE2"/>
<dbReference type="PANTHER" id="PTHR23028:SF53">
    <property type="entry name" value="ACYL_TRANSF_3 DOMAIN-CONTAINING PROTEIN"/>
    <property type="match status" value="1"/>
</dbReference>
<evidence type="ECO:0000313" key="4">
    <source>
        <dbReference type="EMBL" id="ENO98916.1"/>
    </source>
</evidence>
<dbReference type="PANTHER" id="PTHR23028">
    <property type="entry name" value="ACETYLTRANSFERASE"/>
    <property type="match status" value="1"/>
</dbReference>
<feature type="transmembrane region" description="Helical" evidence="1">
    <location>
        <begin position="250"/>
        <end position="267"/>
    </location>
</feature>
<dbReference type="GO" id="GO:0016020">
    <property type="term" value="C:membrane"/>
    <property type="evidence" value="ECO:0007669"/>
    <property type="project" value="TreeGrafter"/>
</dbReference>
<dbReference type="GO" id="GO:0016747">
    <property type="term" value="F:acyltransferase activity, transferring groups other than amino-acyl groups"/>
    <property type="evidence" value="ECO:0007669"/>
    <property type="project" value="InterPro"/>
</dbReference>
<gene>
    <name evidence="4" type="ORF">C667_01593</name>
</gene>
<feature type="transmembrane region" description="Helical" evidence="1">
    <location>
        <begin position="288"/>
        <end position="305"/>
    </location>
</feature>
<dbReference type="Pfam" id="PF01757">
    <property type="entry name" value="Acyl_transf_3"/>
    <property type="match status" value="1"/>
</dbReference>
<feature type="domain" description="SGNH" evidence="3">
    <location>
        <begin position="400"/>
        <end position="644"/>
    </location>
</feature>
<feature type="transmembrane region" description="Helical" evidence="1">
    <location>
        <begin position="43"/>
        <end position="64"/>
    </location>
</feature>
<feature type="transmembrane region" description="Helical" evidence="1">
    <location>
        <begin position="355"/>
        <end position="374"/>
    </location>
</feature>
<evidence type="ECO:0000259" key="3">
    <source>
        <dbReference type="Pfam" id="PF19040"/>
    </source>
</evidence>
<sequence length="655" mass="71596">MSASACVAGQDKNRADIQALRGLAVLLVVVYHARLGAPASGFLGVDIFFVISGFLITGLVKAGIEQGTFTFRDFYFRRAKRLLPAAYVTFLITILCAPFILGTSELRDLTAQVAGALSFSANIVLWQQSGYFEGAAELKPLLHVWSLSLEEQYYFLLPATLVLIPRHLWLRATILIAIASLGLCLALIQWKPIATFYLLPTRAWELAIGSLGAFLIAQPQVRTVAGRLFWPSLVLLISLPFVAVGGRHPGLPALLICIATVVVILDGRLARNTSKPLRSLARIGDLSYSLYLVHWPIFAFMNNAWVGETAGELPLELGLAAMAASFPIAWLLHRLVEEPMRRARIAFSWSHLRQVAIVSLALAILPLGLVRAFASEVPSGTFRETQFGLAPGCELSHFQVRPACMTSTDPEVLVWGDSFAMHVIAALRSGAQASLLQVTRSACGPLAGIAPVERNSRKGYDAAWARTCIDFNDAVLEYLKTASTIRTVVLSSPFRGYLDGELFDVLVKSDSLYVQTHPDPDLALKHLAGTIAQIRTLGLKVIIIAPPPSSGFNVGACLERLQEEKLILGAPQDCIIDEKDYRERRSRVLAFLNRIENEGNVSVIRFDALLCDGTKCRTTLEGTPLYRDSAHLSDPGSALLGTRLALFDQVERLAR</sequence>
<reference evidence="4 5" key="1">
    <citation type="submission" date="2012-09" db="EMBL/GenBank/DDBJ databases">
        <title>Draft Genome Sequences of 6 Strains from Genus Thauera.</title>
        <authorList>
            <person name="Liu B."/>
            <person name="Shapleigh J.P."/>
            <person name="Frostegard A.H."/>
        </authorList>
    </citation>
    <scope>NUCLEOTIDE SEQUENCE [LARGE SCALE GENOMIC DNA]</scope>
    <source>
        <strain evidence="4 5">B4P</strain>
    </source>
</reference>
<dbReference type="GO" id="GO:0009103">
    <property type="term" value="P:lipopolysaccharide biosynthetic process"/>
    <property type="evidence" value="ECO:0007669"/>
    <property type="project" value="TreeGrafter"/>
</dbReference>
<keyword evidence="1" id="KW-0812">Transmembrane</keyword>
<organism evidence="4 5">
    <name type="scientific">Thauera phenylacetica B4P</name>
    <dbReference type="NCBI Taxonomy" id="1234382"/>
    <lineage>
        <taxon>Bacteria</taxon>
        <taxon>Pseudomonadati</taxon>
        <taxon>Pseudomonadota</taxon>
        <taxon>Betaproteobacteria</taxon>
        <taxon>Rhodocyclales</taxon>
        <taxon>Zoogloeaceae</taxon>
        <taxon>Thauera</taxon>
    </lineage>
</organism>
<evidence type="ECO:0000256" key="1">
    <source>
        <dbReference type="SAM" id="Phobius"/>
    </source>
</evidence>
<dbReference type="Pfam" id="PF19040">
    <property type="entry name" value="SGNH"/>
    <property type="match status" value="1"/>
</dbReference>
<feature type="transmembrane region" description="Helical" evidence="1">
    <location>
        <begin position="85"/>
        <end position="103"/>
    </location>
</feature>
<dbReference type="InterPro" id="IPR050879">
    <property type="entry name" value="Acyltransferase_3"/>
</dbReference>
<keyword evidence="5" id="KW-1185">Reference proteome</keyword>
<proteinExistence type="predicted"/>
<keyword evidence="1" id="KW-1133">Transmembrane helix</keyword>
<evidence type="ECO:0000313" key="5">
    <source>
        <dbReference type="Proteomes" id="UP000013047"/>
    </source>
</evidence>
<keyword evidence="4" id="KW-0808">Transferase</keyword>
<feature type="transmembrane region" description="Helical" evidence="1">
    <location>
        <begin position="317"/>
        <end position="335"/>
    </location>
</feature>
<feature type="transmembrane region" description="Helical" evidence="1">
    <location>
        <begin position="228"/>
        <end position="244"/>
    </location>
</feature>
<dbReference type="Proteomes" id="UP000013047">
    <property type="component" value="Unassembled WGS sequence"/>
</dbReference>
<feature type="transmembrane region" description="Helical" evidence="1">
    <location>
        <begin position="196"/>
        <end position="216"/>
    </location>
</feature>
<feature type="domain" description="Acyltransferase 3" evidence="2">
    <location>
        <begin position="15"/>
        <end position="333"/>
    </location>
</feature>
<dbReference type="OrthoDB" id="9814807at2"/>
<dbReference type="RefSeq" id="WP_004355726.1">
    <property type="nucleotide sequence ID" value="NZ_AMXF01000003.1"/>
</dbReference>
<keyword evidence="4" id="KW-0012">Acyltransferase</keyword>